<dbReference type="Proteomes" id="UP000186019">
    <property type="component" value="Unassembled WGS sequence"/>
</dbReference>
<evidence type="ECO:0000313" key="1">
    <source>
        <dbReference type="EMBL" id="SIS23107.1"/>
    </source>
</evidence>
<proteinExistence type="predicted"/>
<dbReference type="AlphaFoldDB" id="A0A1N7HDZ9"/>
<organism evidence="1 2">
    <name type="scientific">Roseovarius nanhaiticus</name>
    <dbReference type="NCBI Taxonomy" id="573024"/>
    <lineage>
        <taxon>Bacteria</taxon>
        <taxon>Pseudomonadati</taxon>
        <taxon>Pseudomonadota</taxon>
        <taxon>Alphaproteobacteria</taxon>
        <taxon>Rhodobacterales</taxon>
        <taxon>Roseobacteraceae</taxon>
        <taxon>Roseovarius</taxon>
    </lineage>
</organism>
<reference evidence="1 2" key="1">
    <citation type="submission" date="2017-01" db="EMBL/GenBank/DDBJ databases">
        <authorList>
            <person name="Mah S.A."/>
            <person name="Swanson W.J."/>
            <person name="Moy G.W."/>
            <person name="Vacquier V.D."/>
        </authorList>
    </citation>
    <scope>NUCLEOTIDE SEQUENCE [LARGE SCALE GENOMIC DNA]</scope>
    <source>
        <strain evidence="1 2">DSM 29590</strain>
    </source>
</reference>
<dbReference type="InterPro" id="IPR012334">
    <property type="entry name" value="Pectin_lyas_fold"/>
</dbReference>
<dbReference type="EMBL" id="FTNV01000003">
    <property type="protein sequence ID" value="SIS23107.1"/>
    <property type="molecule type" value="Genomic_DNA"/>
</dbReference>
<dbReference type="SUPFAM" id="SSF51126">
    <property type="entry name" value="Pectin lyase-like"/>
    <property type="match status" value="1"/>
</dbReference>
<gene>
    <name evidence="1" type="ORF">SAMN05421666_2833</name>
</gene>
<dbReference type="OrthoDB" id="7749009at2"/>
<dbReference type="Gene3D" id="2.160.20.10">
    <property type="entry name" value="Single-stranded right-handed beta-helix, Pectin lyase-like"/>
    <property type="match status" value="1"/>
</dbReference>
<sequence>MNKAVTDGILFMPPSFSGGLGVWSSGDGTPGSDTYLNAPNAAFVPADQDFGAALELQKAQAVQRLRYMGQTPILPGCYLRVSARIKAISGNLPTVRIAGRAGQPGGAQVPGVTQTGPEKILSRYGEVVEVSAIVGTGQRPGVDMVWGPTATYGHIGLDLTGGNGGIVRIDDLVIEDITRVFLRDYIDAVDVRDFGAIGNGVHDDAPAFEAADAAAAGRDVLVPDGTYRLGDSVTMQSSIRFEGTVQMAREHILSLTRNYDLPTYIDAFGDEEEGFRKAFQALLNNVGHESLDMQGRIISLTGPIDMAAAVPDKSSYSQRRLIKNGQFSALDRAEWADEVVTSRATYSVRDSLRLTGVVNVANIPLGAVVEGNGVGREVYVAGVDIAAQEVRLSQQLYDAAGTQIFTFRRFKYMLDFSGFEKLSKFSLSNIEFQAGGDCSCVMLPQAGTGFHFRDCFFTRPKDRGISSLSVGDQGMIVDRCQFLSDEDAELVANRTSIALNANANDVKLRDNRVTRFRHFALLAGSSNIISGNHWFQGDNSNDGTRSAGLVLTRTNCRTTVSSNYVDNCFIEWSNEHDAEPEFASEFSFSALNVVDNVFLAGNVAPWFTFLVVKPHGSGHFLNGMNVSGNSFRIIDDPIDRIERVDTTFADLDYNRIKNIAFSDNTFGNIFHPVSSPLLVEHTQSSAEATWTINAAISLPFGAFAQTVTSVVPAGPLRSASGAVVHVAPYYEAKQGPDSSWVRLQFGQPVRGTMMVTMRIDDPF</sequence>
<accession>A0A1N7HDZ9</accession>
<protein>
    <recommendedName>
        <fullName evidence="3">Pectate lyase superfamily protein</fullName>
    </recommendedName>
</protein>
<name>A0A1N7HDZ9_9RHOB</name>
<keyword evidence="2" id="KW-1185">Reference proteome</keyword>
<evidence type="ECO:0000313" key="2">
    <source>
        <dbReference type="Proteomes" id="UP000186019"/>
    </source>
</evidence>
<evidence type="ECO:0008006" key="3">
    <source>
        <dbReference type="Google" id="ProtNLM"/>
    </source>
</evidence>
<dbReference type="InterPro" id="IPR011050">
    <property type="entry name" value="Pectin_lyase_fold/virulence"/>
</dbReference>
<dbReference type="RefSeq" id="WP_076534942.1">
    <property type="nucleotide sequence ID" value="NZ_FOAC01000002.1"/>
</dbReference>
<dbReference type="STRING" id="573024.SAMN05216208_2482"/>